<dbReference type="Proteomes" id="UP000783796">
    <property type="component" value="Unassembled WGS sequence"/>
</dbReference>
<reference evidence="5" key="2">
    <citation type="submission" date="2021-04" db="EMBL/GenBank/DDBJ databases">
        <authorList>
            <person name="Gilroy R."/>
        </authorList>
    </citation>
    <scope>NUCLEOTIDE SEQUENCE</scope>
    <source>
        <strain evidence="5">G4-2901</strain>
    </source>
</reference>
<dbReference type="Pfam" id="PF13181">
    <property type="entry name" value="TPR_8"/>
    <property type="match status" value="3"/>
</dbReference>
<comment type="caution">
    <text evidence="5">The sequence shown here is derived from an EMBL/GenBank/DDBJ whole genome shotgun (WGS) entry which is preliminary data.</text>
</comment>
<sequence>MKNKGNAFIAGLLMTMPIVAGAQQTEPLTGQSRLFNDGKQLFMRHDYAAARQTLMRYMDSGNCAEFVDEAEYMLACTAYELRLPDRIKKLETYLENHPESRYKNRVQALIASSYFFDKEYLKAIACYRGCDFDALGNEERDDNVYRLAQSYLEIGNTEEATAWLTVLKEASTKYSDDATYSLAYIDYSAGRYDSAMKGFSSVKDNKNYAELAPYYMADISLITGDYAAARNMALKYLNDYPGNEKSLEMKRIAGEAAYSQRDYTAAVNYLSPYCNEVSNPQRNALYKLGMSYFNTQVYSEAAENLGRVTGADDDMSQNAYLHMGLAYLNLKERNQARMAFEQAAASNRNMQIKEQALYNYALCIHETSYSPFAESVTVFERFLNEFPHSQYTDKVNDYLIEVYMNTRSYMAALKSIAKISQPGSRILEAKQKLLFRVGTQAFAQASFENAIDYFTQSLQLGRYNAQTKADAYFWRGEAKYRLDRFAQAAADYRQYMEFATNRRSMEYGLALYNMGYTSFKQKNYDKALTWFVRCAETNAAIDASVRGDACNRAGDCYFYARRFDEARAQYAKAVSVEPSYGDYSLFQEAFVKGLQRDYTGKIETLNILLSKYPSSQYIDDALYEQGRAFVQMEQADNAIGRYKILVEKWPESQLARKAASEIALLYYQNDKFNEAIAAYKKVIADYPGSEEARMAQRDLKSVYIDINKVDEYMSYASSLPGGANFDVNERDSLTYTAAERAYMRGNIAEAKSSFTSYLQSFPQGAFSVNASYYLGIIAYNEKDYSGATSYLNKVLEYPDSKFSTEAMTLCAQMAYNGKEYSRSLELYKRLADRAGNQEERLQAQTGALRSAYMAGDTNETISAASAMMAHSKLAPELENEARYYRAKAFIKNGQSNEALADLKALARDTRNVYGAEAKYLVAQIYFDEGKTEAAEKEILQYIEVSTPHAYWLARSFVLLSDVYVKLGRKLDAKQYLLSLQQNYQADDDIAEMIETRLAKLNQ</sequence>
<reference evidence="5" key="1">
    <citation type="journal article" date="2021" name="PeerJ">
        <title>Extensive microbial diversity within the chicken gut microbiome revealed by metagenomics and culture.</title>
        <authorList>
            <person name="Gilroy R."/>
            <person name="Ravi A."/>
            <person name="Getino M."/>
            <person name="Pursley I."/>
            <person name="Horton D.L."/>
            <person name="Alikhan N.F."/>
            <person name="Baker D."/>
            <person name="Gharbi K."/>
            <person name="Hall N."/>
            <person name="Watson M."/>
            <person name="Adriaenssens E.M."/>
            <person name="Foster-Nyarko E."/>
            <person name="Jarju S."/>
            <person name="Secka A."/>
            <person name="Antonio M."/>
            <person name="Oren A."/>
            <person name="Chaudhuri R.R."/>
            <person name="La Ragione R."/>
            <person name="Hildebrand F."/>
            <person name="Pallen M.J."/>
        </authorList>
    </citation>
    <scope>NUCLEOTIDE SEQUENCE</scope>
    <source>
        <strain evidence="5">G4-2901</strain>
    </source>
</reference>
<feature type="repeat" description="TPR" evidence="3">
    <location>
        <begin position="547"/>
        <end position="580"/>
    </location>
</feature>
<dbReference type="Pfam" id="PF13174">
    <property type="entry name" value="TPR_6"/>
    <property type="match status" value="1"/>
</dbReference>
<evidence type="ECO:0000256" key="1">
    <source>
        <dbReference type="ARBA" id="ARBA00022737"/>
    </source>
</evidence>
<accession>A0A948TBG5</accession>
<feature type="chain" id="PRO_5036934331" evidence="4">
    <location>
        <begin position="23"/>
        <end position="1002"/>
    </location>
</feature>
<evidence type="ECO:0000313" key="5">
    <source>
        <dbReference type="EMBL" id="MBU3837744.1"/>
    </source>
</evidence>
<name>A0A948TBG5_9BACT</name>
<keyword evidence="4" id="KW-0732">Signal</keyword>
<keyword evidence="1" id="KW-0677">Repeat</keyword>
<evidence type="ECO:0000313" key="6">
    <source>
        <dbReference type="Proteomes" id="UP000783796"/>
    </source>
</evidence>
<evidence type="ECO:0000256" key="3">
    <source>
        <dbReference type="PROSITE-ProRule" id="PRU00339"/>
    </source>
</evidence>
<dbReference type="Pfam" id="PF13432">
    <property type="entry name" value="TPR_16"/>
    <property type="match status" value="3"/>
</dbReference>
<proteinExistence type="predicted"/>
<keyword evidence="2 3" id="KW-0802">TPR repeat</keyword>
<dbReference type="InterPro" id="IPR050498">
    <property type="entry name" value="Ycf3"/>
</dbReference>
<dbReference type="EMBL" id="JAHLFW010000048">
    <property type="protein sequence ID" value="MBU3837744.1"/>
    <property type="molecule type" value="Genomic_DNA"/>
</dbReference>
<evidence type="ECO:0000256" key="2">
    <source>
        <dbReference type="ARBA" id="ARBA00022803"/>
    </source>
</evidence>
<organism evidence="5 6">
    <name type="scientific">Candidatus Phocaeicola faecigallinarum</name>
    <dbReference type="NCBI Taxonomy" id="2838732"/>
    <lineage>
        <taxon>Bacteria</taxon>
        <taxon>Pseudomonadati</taxon>
        <taxon>Bacteroidota</taxon>
        <taxon>Bacteroidia</taxon>
        <taxon>Bacteroidales</taxon>
        <taxon>Bacteroidaceae</taxon>
        <taxon>Phocaeicola</taxon>
    </lineage>
</organism>
<dbReference type="SUPFAM" id="SSF48452">
    <property type="entry name" value="TPR-like"/>
    <property type="match status" value="4"/>
</dbReference>
<dbReference type="PANTHER" id="PTHR44858:SF1">
    <property type="entry name" value="UDP-N-ACETYLGLUCOSAMINE--PEPTIDE N-ACETYLGLUCOSAMINYLTRANSFERASE SPINDLY-RELATED"/>
    <property type="match status" value="1"/>
</dbReference>
<protein>
    <submittedName>
        <fullName evidence="5">Tetratricopeptide repeat protein</fullName>
    </submittedName>
</protein>
<evidence type="ECO:0000256" key="4">
    <source>
        <dbReference type="SAM" id="SignalP"/>
    </source>
</evidence>
<gene>
    <name evidence="5" type="ORF">H9777_05415</name>
</gene>
<dbReference type="SMART" id="SM00028">
    <property type="entry name" value="TPR"/>
    <property type="match status" value="12"/>
</dbReference>
<feature type="repeat" description="TPR" evidence="3">
    <location>
        <begin position="431"/>
        <end position="464"/>
    </location>
</feature>
<dbReference type="PROSITE" id="PS50005">
    <property type="entry name" value="TPR"/>
    <property type="match status" value="4"/>
</dbReference>
<dbReference type="InterPro" id="IPR019734">
    <property type="entry name" value="TPR_rpt"/>
</dbReference>
<feature type="repeat" description="TPR" evidence="3">
    <location>
        <begin position="656"/>
        <end position="689"/>
    </location>
</feature>
<dbReference type="PANTHER" id="PTHR44858">
    <property type="entry name" value="TETRATRICOPEPTIDE REPEAT PROTEIN 6"/>
    <property type="match status" value="1"/>
</dbReference>
<feature type="signal peptide" evidence="4">
    <location>
        <begin position="1"/>
        <end position="22"/>
    </location>
</feature>
<dbReference type="AlphaFoldDB" id="A0A948TBG5"/>
<dbReference type="InterPro" id="IPR011990">
    <property type="entry name" value="TPR-like_helical_dom_sf"/>
</dbReference>
<feature type="repeat" description="TPR" evidence="3">
    <location>
        <begin position="317"/>
        <end position="350"/>
    </location>
</feature>
<dbReference type="Gene3D" id="1.25.40.10">
    <property type="entry name" value="Tetratricopeptide repeat domain"/>
    <property type="match status" value="7"/>
</dbReference>